<dbReference type="PANTHER" id="PTHR10587">
    <property type="entry name" value="GLYCOSYL TRANSFERASE-RELATED"/>
    <property type="match status" value="1"/>
</dbReference>
<dbReference type="CDD" id="cd10950">
    <property type="entry name" value="CE4_BsYlxY_like"/>
    <property type="match status" value="1"/>
</dbReference>
<dbReference type="SUPFAM" id="SSF88713">
    <property type="entry name" value="Glycoside hydrolase/deacetylase"/>
    <property type="match status" value="1"/>
</dbReference>
<keyword evidence="1" id="KW-0812">Transmembrane</keyword>
<dbReference type="InterPro" id="IPR011330">
    <property type="entry name" value="Glyco_hydro/deAcase_b/a-brl"/>
</dbReference>
<evidence type="ECO:0000313" key="3">
    <source>
        <dbReference type="EMBL" id="MST99974.1"/>
    </source>
</evidence>
<dbReference type="RefSeq" id="WP_154438080.1">
    <property type="nucleotide sequence ID" value="NZ_JAHLPJ010000001.1"/>
</dbReference>
<organism evidence="3 4">
    <name type="scientific">Tissierella pigra</name>
    <dbReference type="NCBI Taxonomy" id="2607614"/>
    <lineage>
        <taxon>Bacteria</taxon>
        <taxon>Bacillati</taxon>
        <taxon>Bacillota</taxon>
        <taxon>Tissierellia</taxon>
        <taxon>Tissierellales</taxon>
        <taxon>Tissierellaceae</taxon>
        <taxon>Tissierella</taxon>
    </lineage>
</organism>
<feature type="transmembrane region" description="Helical" evidence="1">
    <location>
        <begin position="12"/>
        <end position="31"/>
    </location>
</feature>
<keyword evidence="1" id="KW-0472">Membrane</keyword>
<accession>A0A6N7XU07</accession>
<dbReference type="GO" id="GO:0016810">
    <property type="term" value="F:hydrolase activity, acting on carbon-nitrogen (but not peptide) bonds"/>
    <property type="evidence" value="ECO:0007669"/>
    <property type="project" value="InterPro"/>
</dbReference>
<dbReference type="PROSITE" id="PS51677">
    <property type="entry name" value="NODB"/>
    <property type="match status" value="1"/>
</dbReference>
<keyword evidence="1" id="KW-1133">Transmembrane helix</keyword>
<evidence type="ECO:0000313" key="4">
    <source>
        <dbReference type="Proteomes" id="UP000469523"/>
    </source>
</evidence>
<dbReference type="GO" id="GO:0016020">
    <property type="term" value="C:membrane"/>
    <property type="evidence" value="ECO:0007669"/>
    <property type="project" value="TreeGrafter"/>
</dbReference>
<gene>
    <name evidence="3" type="ORF">FYJ83_00660</name>
</gene>
<dbReference type="Proteomes" id="UP000469523">
    <property type="component" value="Unassembled WGS sequence"/>
</dbReference>
<evidence type="ECO:0000256" key="1">
    <source>
        <dbReference type="SAM" id="Phobius"/>
    </source>
</evidence>
<dbReference type="GO" id="GO:0005975">
    <property type="term" value="P:carbohydrate metabolic process"/>
    <property type="evidence" value="ECO:0007669"/>
    <property type="project" value="InterPro"/>
</dbReference>
<evidence type="ECO:0000259" key="2">
    <source>
        <dbReference type="PROSITE" id="PS51677"/>
    </source>
</evidence>
<dbReference type="Pfam" id="PF01522">
    <property type="entry name" value="Polysacc_deac_1"/>
    <property type="match status" value="1"/>
</dbReference>
<comment type="caution">
    <text evidence="3">The sequence shown here is derived from an EMBL/GenBank/DDBJ whole genome shotgun (WGS) entry which is preliminary data.</text>
</comment>
<protein>
    <submittedName>
        <fullName evidence="3">Polysaccharide deacetylase family protein</fullName>
    </submittedName>
</protein>
<dbReference type="PANTHER" id="PTHR10587:SF80">
    <property type="entry name" value="CHITOOLIGOSACCHARIDE DEACETYLASE"/>
    <property type="match status" value="1"/>
</dbReference>
<dbReference type="AlphaFoldDB" id="A0A6N7XU07"/>
<keyword evidence="4" id="KW-1185">Reference proteome</keyword>
<dbReference type="InterPro" id="IPR050248">
    <property type="entry name" value="Polysacc_deacetylase_ArnD"/>
</dbReference>
<dbReference type="Gene3D" id="3.20.20.370">
    <property type="entry name" value="Glycoside hydrolase/deacetylase"/>
    <property type="match status" value="1"/>
</dbReference>
<dbReference type="EMBL" id="VUNQ01000001">
    <property type="protein sequence ID" value="MST99974.1"/>
    <property type="molecule type" value="Genomic_DNA"/>
</dbReference>
<dbReference type="InterPro" id="IPR002509">
    <property type="entry name" value="NODB_dom"/>
</dbReference>
<sequence>MRLFIISKKSLLTISILLLVVIISLIIFKVYNKSEETFNSDVYYQGNVDDKVVAFACNVDWGNEYIPEMLKIFEENNIKITYFVTGKWAEKNKEILKDIYNAKHEIGNHGYSHIDYDKLNYDRNREEIQKAHDIIKDILGIDSKYFGPPSGAYNDNTVKAVKDLGYELIMWSVDTIDWREDSTKDIIFKRVTQKIHNSAIVLMHPTSETVKALPDIINYLYENGYNIGTISDVIKN</sequence>
<reference evidence="3 4" key="1">
    <citation type="submission" date="2019-09" db="EMBL/GenBank/DDBJ databases">
        <title>In-depth cultivation of the pig gut microbiome towards novel bacterial diversity and tailored functional studies.</title>
        <authorList>
            <person name="Wylensek D."/>
            <person name="Hitch T.C.A."/>
            <person name="Clavel T."/>
        </authorList>
    </citation>
    <scope>NUCLEOTIDE SEQUENCE [LARGE SCALE GENOMIC DNA]</scope>
    <source>
        <strain evidence="3 4">WCA3-693-APC-4?</strain>
    </source>
</reference>
<feature type="domain" description="NodB homology" evidence="2">
    <location>
        <begin position="51"/>
        <end position="228"/>
    </location>
</feature>
<proteinExistence type="predicted"/>
<name>A0A6N7XU07_9FIRM</name>